<dbReference type="Proteomes" id="UP000190449">
    <property type="component" value="Unassembled WGS sequence"/>
</dbReference>
<dbReference type="STRING" id="28122.SAMN02745108_01915"/>
<dbReference type="AlphaFoldDB" id="A0A1T4PFL9"/>
<sequence>MKKRQTIFSKAFVLTMVIFLFTSCSDENAFSSINDDFEDFAGEASNDTEEKGKCKLGTSSYSDSWCCENYGYQCSYSSSSSYQSESEKCRLGTSSYSDSWCCTNYGYQCSYSSSSSYQSKNYLDEPKNMTFVLTYLKTGTDWDGTNTKGDPVISFTIHAISTYGDTLKTISTGKLLDKSDIIEWSGLSGYDAIVPAYTEKLSVCPKVIDRDLLDNDDYSSGYCYNVYNIGNLSDNSYQYQSDYKNEDCELEWYWYLY</sequence>
<dbReference type="EMBL" id="FUWU01000034">
    <property type="protein sequence ID" value="SJZ90292.1"/>
    <property type="molecule type" value="Genomic_DNA"/>
</dbReference>
<name>A0A1T4PFL9_9BACT</name>
<dbReference type="RefSeq" id="WP_078776760.1">
    <property type="nucleotide sequence ID" value="NZ_FUWU01000034.1"/>
</dbReference>
<evidence type="ECO:0008006" key="4">
    <source>
        <dbReference type="Google" id="ProtNLM"/>
    </source>
</evidence>
<reference evidence="2 3" key="1">
    <citation type="submission" date="2017-02" db="EMBL/GenBank/DDBJ databases">
        <authorList>
            <person name="Peterson S.W."/>
        </authorList>
    </citation>
    <scope>NUCLEOTIDE SEQUENCE [LARGE SCALE GENOMIC DNA]</scope>
    <source>
        <strain evidence="2 3">ATCC 43854</strain>
    </source>
</reference>
<organism evidence="2 3">
    <name type="scientific">Fibrobacter intestinalis</name>
    <dbReference type="NCBI Taxonomy" id="28122"/>
    <lineage>
        <taxon>Bacteria</taxon>
        <taxon>Pseudomonadati</taxon>
        <taxon>Fibrobacterota</taxon>
        <taxon>Fibrobacteria</taxon>
        <taxon>Fibrobacterales</taxon>
        <taxon>Fibrobacteraceae</taxon>
        <taxon>Fibrobacter</taxon>
    </lineage>
</organism>
<proteinExistence type="predicted"/>
<evidence type="ECO:0000256" key="1">
    <source>
        <dbReference type="SAM" id="SignalP"/>
    </source>
</evidence>
<dbReference type="PROSITE" id="PS51257">
    <property type="entry name" value="PROKAR_LIPOPROTEIN"/>
    <property type="match status" value="1"/>
</dbReference>
<feature type="signal peptide" evidence="1">
    <location>
        <begin position="1"/>
        <end position="29"/>
    </location>
</feature>
<protein>
    <recommendedName>
        <fullName evidence="4">Lipoprotein</fullName>
    </recommendedName>
</protein>
<evidence type="ECO:0000313" key="3">
    <source>
        <dbReference type="Proteomes" id="UP000190449"/>
    </source>
</evidence>
<feature type="chain" id="PRO_5012843341" description="Lipoprotein" evidence="1">
    <location>
        <begin position="30"/>
        <end position="257"/>
    </location>
</feature>
<evidence type="ECO:0000313" key="2">
    <source>
        <dbReference type="EMBL" id="SJZ90292.1"/>
    </source>
</evidence>
<keyword evidence="1" id="KW-0732">Signal</keyword>
<gene>
    <name evidence="2" type="ORF">SAMN02745108_01915</name>
</gene>
<accession>A0A1T4PFL9</accession>